<dbReference type="AlphaFoldDB" id="A0A183DMJ4"/>
<protein>
    <submittedName>
        <fullName evidence="4">CASP-like protein</fullName>
    </submittedName>
</protein>
<keyword evidence="3" id="KW-1185">Reference proteome</keyword>
<evidence type="ECO:0000313" key="3">
    <source>
        <dbReference type="Proteomes" id="UP000271098"/>
    </source>
</evidence>
<sequence length="66" mass="7743">MEKDLEYWKGKKESSTPASSEPRYFPAKKTVSLLALIQLMLATSHFIESTVVLHRNFHDFYDHESR</sequence>
<dbReference type="EMBL" id="UYRT01034976">
    <property type="protein sequence ID" value="VDK79586.1"/>
    <property type="molecule type" value="Genomic_DNA"/>
</dbReference>
<evidence type="ECO:0000256" key="1">
    <source>
        <dbReference type="SAM" id="MobiDB-lite"/>
    </source>
</evidence>
<proteinExistence type="predicted"/>
<accession>A0A183DMJ4</accession>
<reference evidence="2 3" key="2">
    <citation type="submission" date="2018-11" db="EMBL/GenBank/DDBJ databases">
        <authorList>
            <consortium name="Pathogen Informatics"/>
        </authorList>
    </citation>
    <scope>NUCLEOTIDE SEQUENCE [LARGE SCALE GENOMIC DNA]</scope>
</reference>
<organism evidence="4">
    <name type="scientific">Gongylonema pulchrum</name>
    <dbReference type="NCBI Taxonomy" id="637853"/>
    <lineage>
        <taxon>Eukaryota</taxon>
        <taxon>Metazoa</taxon>
        <taxon>Ecdysozoa</taxon>
        <taxon>Nematoda</taxon>
        <taxon>Chromadorea</taxon>
        <taxon>Rhabditida</taxon>
        <taxon>Spirurina</taxon>
        <taxon>Spiruromorpha</taxon>
        <taxon>Spiruroidea</taxon>
        <taxon>Gongylonematidae</taxon>
        <taxon>Gongylonema</taxon>
    </lineage>
</organism>
<dbReference type="WBParaSite" id="GPUH_0000994601-mRNA-1">
    <property type="protein sequence ID" value="GPUH_0000994601-mRNA-1"/>
    <property type="gene ID" value="GPUH_0000994601"/>
</dbReference>
<reference evidence="4" key="1">
    <citation type="submission" date="2016-06" db="UniProtKB">
        <authorList>
            <consortium name="WormBaseParasite"/>
        </authorList>
    </citation>
    <scope>IDENTIFICATION</scope>
</reference>
<dbReference type="Proteomes" id="UP000271098">
    <property type="component" value="Unassembled WGS sequence"/>
</dbReference>
<name>A0A183DMJ4_9BILA</name>
<feature type="region of interest" description="Disordered" evidence="1">
    <location>
        <begin position="1"/>
        <end position="22"/>
    </location>
</feature>
<evidence type="ECO:0000313" key="4">
    <source>
        <dbReference type="WBParaSite" id="GPUH_0000994601-mRNA-1"/>
    </source>
</evidence>
<dbReference type="OrthoDB" id="5866552at2759"/>
<gene>
    <name evidence="2" type="ORF">GPUH_LOCUS9932</name>
</gene>
<evidence type="ECO:0000313" key="2">
    <source>
        <dbReference type="EMBL" id="VDK79586.1"/>
    </source>
</evidence>
<feature type="compositionally biased region" description="Basic and acidic residues" evidence="1">
    <location>
        <begin position="1"/>
        <end position="14"/>
    </location>
</feature>